<evidence type="ECO:0000313" key="3">
    <source>
        <dbReference type="Proteomes" id="UP000287651"/>
    </source>
</evidence>
<feature type="region of interest" description="Disordered" evidence="1">
    <location>
        <begin position="207"/>
        <end position="239"/>
    </location>
</feature>
<gene>
    <name evidence="2" type="ORF">B296_00002186</name>
</gene>
<feature type="compositionally biased region" description="Basic and acidic residues" evidence="1">
    <location>
        <begin position="225"/>
        <end position="239"/>
    </location>
</feature>
<dbReference type="GO" id="GO:0005730">
    <property type="term" value="C:nucleolus"/>
    <property type="evidence" value="ECO:0007669"/>
    <property type="project" value="TreeGrafter"/>
</dbReference>
<dbReference type="EMBL" id="AMZH03000617">
    <property type="protein sequence ID" value="RRT82832.1"/>
    <property type="molecule type" value="Genomic_DNA"/>
</dbReference>
<dbReference type="AlphaFoldDB" id="A0A427B2Y6"/>
<comment type="caution">
    <text evidence="2">The sequence shown here is derived from an EMBL/GenBank/DDBJ whole genome shotgun (WGS) entry which is preliminary data.</text>
</comment>
<dbReference type="PANTHER" id="PTHR23149">
    <property type="entry name" value="G PATCH DOMAIN CONTAINING PROTEIN"/>
    <property type="match status" value="1"/>
</dbReference>
<dbReference type="PANTHER" id="PTHR23149:SF9">
    <property type="entry name" value="G PATCH DOMAIN-CONTAINING PROTEIN 4"/>
    <property type="match status" value="1"/>
</dbReference>
<name>A0A427B2Y6_ENSVE</name>
<protein>
    <submittedName>
        <fullName evidence="2">Uncharacterized protein</fullName>
    </submittedName>
</protein>
<dbReference type="Proteomes" id="UP000287651">
    <property type="component" value="Unassembled WGS sequence"/>
</dbReference>
<reference evidence="2 3" key="1">
    <citation type="journal article" date="2014" name="Agronomy (Basel)">
        <title>A Draft Genome Sequence for Ensete ventricosum, the Drought-Tolerant Tree Against Hunger.</title>
        <authorList>
            <person name="Harrison J."/>
            <person name="Moore K.A."/>
            <person name="Paszkiewicz K."/>
            <person name="Jones T."/>
            <person name="Grant M."/>
            <person name="Ambacheew D."/>
            <person name="Muzemil S."/>
            <person name="Studholme D.J."/>
        </authorList>
    </citation>
    <scope>NUCLEOTIDE SEQUENCE [LARGE SCALE GENOMIC DNA]</scope>
</reference>
<sequence>MVHLMLTCHLQVSKGEENCQADVDIDDEATFTIVDSDNHQEGGFLGTKSHATKSCLQKDSQSLASNKRNTFAEEDQENLYKLVQQTFCLALSVVSASDLAGDDSLVMMSHVAGNRFTPLFHILQEKATAGKQGLGIKDQPKKIAGCHWKGKKTSFSDNYGEHSDDSGGSTKRKRNEDVESGHNVQPKIKLKKLLPVRGPSAIRWYRQKSTVGGRLREKKGRRRRGKEEKRRGEKGKKEIPSVVLARGSPTRHRRPRAITALGSPVHRRRPCLLFLPCEEMERLLVQGEPSPRAGRKIEA</sequence>
<proteinExistence type="predicted"/>
<organism evidence="2 3">
    <name type="scientific">Ensete ventricosum</name>
    <name type="common">Abyssinian banana</name>
    <name type="synonym">Musa ensete</name>
    <dbReference type="NCBI Taxonomy" id="4639"/>
    <lineage>
        <taxon>Eukaryota</taxon>
        <taxon>Viridiplantae</taxon>
        <taxon>Streptophyta</taxon>
        <taxon>Embryophyta</taxon>
        <taxon>Tracheophyta</taxon>
        <taxon>Spermatophyta</taxon>
        <taxon>Magnoliopsida</taxon>
        <taxon>Liliopsida</taxon>
        <taxon>Zingiberales</taxon>
        <taxon>Musaceae</taxon>
        <taxon>Ensete</taxon>
    </lineage>
</organism>
<dbReference type="InterPro" id="IPR050656">
    <property type="entry name" value="PINX1"/>
</dbReference>
<feature type="non-terminal residue" evidence="2">
    <location>
        <position position="299"/>
    </location>
</feature>
<feature type="region of interest" description="Disordered" evidence="1">
    <location>
        <begin position="154"/>
        <end position="192"/>
    </location>
</feature>
<accession>A0A427B2Y6</accession>
<evidence type="ECO:0000313" key="2">
    <source>
        <dbReference type="EMBL" id="RRT82832.1"/>
    </source>
</evidence>
<evidence type="ECO:0000256" key="1">
    <source>
        <dbReference type="SAM" id="MobiDB-lite"/>
    </source>
</evidence>